<dbReference type="RefSeq" id="WP_305909628.1">
    <property type="nucleotide sequence ID" value="NZ_CP157743.1"/>
</dbReference>
<keyword evidence="1" id="KW-1133">Transmembrane helix</keyword>
<sequence>MNDKNKPVVPHDFQDPGVKKVKRIASMIFICLMAFIVGGSYLHQQGQAAQNPNYETSGFSDP</sequence>
<evidence type="ECO:0000256" key="1">
    <source>
        <dbReference type="SAM" id="Phobius"/>
    </source>
</evidence>
<reference evidence="2 3" key="1">
    <citation type="journal article" date="2024" name="Microbiology">
        <title>Methylomarinum rosea sp. nov., a novel halophilic methanotrophic bacterium from the hypersaline Lake Elton.</title>
        <authorList>
            <person name="Suleimanov R.Z."/>
            <person name="Oshkin I.Y."/>
            <person name="Danilova O.V."/>
            <person name="Suzina N.E."/>
            <person name="Dedysh S.N."/>
        </authorList>
    </citation>
    <scope>NUCLEOTIDE SEQUENCE [LARGE SCALE GENOMIC DNA]</scope>
    <source>
        <strain evidence="2 3">Ch1-1</strain>
    </source>
</reference>
<protein>
    <submittedName>
        <fullName evidence="2">Uncharacterized protein</fullName>
    </submittedName>
</protein>
<gene>
    <name evidence="2" type="ORF">Q9L42_004450</name>
</gene>
<organism evidence="2 3">
    <name type="scientific">Methylomarinum roseum</name>
    <dbReference type="NCBI Taxonomy" id="3067653"/>
    <lineage>
        <taxon>Bacteria</taxon>
        <taxon>Pseudomonadati</taxon>
        <taxon>Pseudomonadota</taxon>
        <taxon>Gammaproteobacteria</taxon>
        <taxon>Methylococcales</taxon>
        <taxon>Methylococcaceae</taxon>
        <taxon>Methylomarinum</taxon>
    </lineage>
</organism>
<name>A0AAU7NXU3_9GAMM</name>
<dbReference type="KEGG" id="mech:Q9L42_004450"/>
<keyword evidence="1" id="KW-0812">Transmembrane</keyword>
<keyword evidence="3" id="KW-1185">Reference proteome</keyword>
<accession>A0AAU7NXU3</accession>
<keyword evidence="1" id="KW-0472">Membrane</keyword>
<dbReference type="AlphaFoldDB" id="A0AAU7NXU3"/>
<dbReference type="EMBL" id="CP157743">
    <property type="protein sequence ID" value="XBS21381.1"/>
    <property type="molecule type" value="Genomic_DNA"/>
</dbReference>
<feature type="transmembrane region" description="Helical" evidence="1">
    <location>
        <begin position="24"/>
        <end position="42"/>
    </location>
</feature>
<proteinExistence type="predicted"/>
<dbReference type="Proteomes" id="UP001225378">
    <property type="component" value="Chromosome"/>
</dbReference>
<evidence type="ECO:0000313" key="2">
    <source>
        <dbReference type="EMBL" id="XBS21381.1"/>
    </source>
</evidence>
<evidence type="ECO:0000313" key="3">
    <source>
        <dbReference type="Proteomes" id="UP001225378"/>
    </source>
</evidence>